<evidence type="ECO:0000313" key="4">
    <source>
        <dbReference type="EMBL" id="MBB3933043.1"/>
    </source>
</evidence>
<dbReference type="InterPro" id="IPR022761">
    <property type="entry name" value="Fumarate_lyase_N"/>
</dbReference>
<organism evidence="4 5">
    <name type="scientific">Kaistia hirudinis</name>
    <dbReference type="NCBI Taxonomy" id="1293440"/>
    <lineage>
        <taxon>Bacteria</taxon>
        <taxon>Pseudomonadati</taxon>
        <taxon>Pseudomonadota</taxon>
        <taxon>Alphaproteobacteria</taxon>
        <taxon>Hyphomicrobiales</taxon>
        <taxon>Kaistiaceae</taxon>
        <taxon>Kaistia</taxon>
    </lineage>
</organism>
<dbReference type="NCBIfam" id="TIGR02426">
    <property type="entry name" value="protocat_pcaB"/>
    <property type="match status" value="1"/>
</dbReference>
<evidence type="ECO:0000313" key="5">
    <source>
        <dbReference type="Proteomes" id="UP000553963"/>
    </source>
</evidence>
<name>A0A840AUZ4_9HYPH</name>
<dbReference type="RefSeq" id="WP_183400692.1">
    <property type="nucleotide sequence ID" value="NZ_JACIDS010000005.1"/>
</dbReference>
<dbReference type="Proteomes" id="UP000553963">
    <property type="component" value="Unassembled WGS sequence"/>
</dbReference>
<evidence type="ECO:0000256" key="1">
    <source>
        <dbReference type="ARBA" id="ARBA00034772"/>
    </source>
</evidence>
<dbReference type="GO" id="GO:0019619">
    <property type="term" value="P:3,4-dihydroxybenzoate catabolic process"/>
    <property type="evidence" value="ECO:0007669"/>
    <property type="project" value="InterPro"/>
</dbReference>
<dbReference type="InterPro" id="IPR012789">
    <property type="entry name" value="Protocat_PcaB-like"/>
</dbReference>
<comment type="similarity">
    <text evidence="1">Belongs to the class-II fumarase/aspartase family.</text>
</comment>
<dbReference type="PANTHER" id="PTHR43172">
    <property type="entry name" value="ADENYLOSUCCINATE LYASE"/>
    <property type="match status" value="1"/>
</dbReference>
<feature type="domain" description="Fumarate lyase N-terminal" evidence="3">
    <location>
        <begin position="28"/>
        <end position="288"/>
    </location>
</feature>
<evidence type="ECO:0000256" key="2">
    <source>
        <dbReference type="NCBIfam" id="TIGR02426"/>
    </source>
</evidence>
<sequence length="349" mass="36822">MRSLVLRTLAGDGEIETALSDEAEIAAMLDFEAALAAAEADVGLVPQQAANAIEAACRSIAIAPDALAPGIEKDGVIGPAFVAVLRKAVGAEHGRWLHLGATSQDLTDTALVLRMRDVIAILGRRLDALLDLLRRLRDEAAATPLMAHTRMQRALPFTGGDKVDSWMRPLAHLRERLASVREELLVIQFGGPIGTREGLNGLGDRVAEGLAGRLGLAPAPVWHSARQRIVEFGDWLSLVSGTLGKIGIDIALMAQNEVGTAIIAGGGASSAMPHKSNPVAAELLIALARFNAGLCGTLHQALVHENERSGAAWTLEWLVLPQMAVTTGAALRHALGLVEALTLRAEPTR</sequence>
<accession>A0A840AUZ4</accession>
<dbReference type="PANTHER" id="PTHR43172:SF2">
    <property type="entry name" value="ADENYLOSUCCINATE LYASE C-TERMINAL DOMAIN-CONTAINING PROTEIN"/>
    <property type="match status" value="1"/>
</dbReference>
<dbReference type="PRINTS" id="PR00145">
    <property type="entry name" value="ARGSUCLYASE"/>
</dbReference>
<evidence type="ECO:0000259" key="3">
    <source>
        <dbReference type="Pfam" id="PF00206"/>
    </source>
</evidence>
<comment type="caution">
    <text evidence="4">The sequence shown here is derived from an EMBL/GenBank/DDBJ whole genome shotgun (WGS) entry which is preliminary data.</text>
</comment>
<protein>
    <recommendedName>
        <fullName evidence="2">3-carboxy-cis,cis-muconate cycloisomerase</fullName>
        <ecNumber evidence="2">5.5.1.2</ecNumber>
    </recommendedName>
</protein>
<reference evidence="4 5" key="1">
    <citation type="submission" date="2020-08" db="EMBL/GenBank/DDBJ databases">
        <title>Genomic Encyclopedia of Type Strains, Phase IV (KMG-IV): sequencing the most valuable type-strain genomes for metagenomic binning, comparative biology and taxonomic classification.</title>
        <authorList>
            <person name="Goeker M."/>
        </authorList>
    </citation>
    <scope>NUCLEOTIDE SEQUENCE [LARGE SCALE GENOMIC DNA]</scope>
    <source>
        <strain evidence="4 5">DSM 25966</strain>
    </source>
</reference>
<dbReference type="GO" id="GO:0047472">
    <property type="term" value="F:3-carboxy-cis,cis-muconate cycloisomerase activity"/>
    <property type="evidence" value="ECO:0007669"/>
    <property type="project" value="UniProtKB-UniRule"/>
</dbReference>
<dbReference type="SUPFAM" id="SSF48557">
    <property type="entry name" value="L-aspartase-like"/>
    <property type="match status" value="1"/>
</dbReference>
<dbReference type="InterPro" id="IPR000362">
    <property type="entry name" value="Fumarate_lyase_fam"/>
</dbReference>
<dbReference type="PRINTS" id="PR00149">
    <property type="entry name" value="FUMRATELYASE"/>
</dbReference>
<dbReference type="EC" id="5.5.1.2" evidence="2"/>
<gene>
    <name evidence="4" type="ORF">GGR25_004107</name>
</gene>
<keyword evidence="5" id="KW-1185">Reference proteome</keyword>
<dbReference type="AlphaFoldDB" id="A0A840AUZ4"/>
<keyword evidence="4" id="KW-0413">Isomerase</keyword>
<proteinExistence type="inferred from homology"/>
<dbReference type="InterPro" id="IPR008948">
    <property type="entry name" value="L-Aspartase-like"/>
</dbReference>
<dbReference type="Pfam" id="PF00206">
    <property type="entry name" value="Lyase_1"/>
    <property type="match status" value="1"/>
</dbReference>
<dbReference type="EMBL" id="JACIDS010000005">
    <property type="protein sequence ID" value="MBB3933043.1"/>
    <property type="molecule type" value="Genomic_DNA"/>
</dbReference>
<dbReference type="NCBIfam" id="NF004631">
    <property type="entry name" value="PRK05975.1"/>
    <property type="match status" value="1"/>
</dbReference>
<dbReference type="Gene3D" id="1.20.200.10">
    <property type="entry name" value="Fumarase/aspartase (Central domain)"/>
    <property type="match status" value="1"/>
</dbReference>